<dbReference type="SUPFAM" id="SSF52058">
    <property type="entry name" value="L domain-like"/>
    <property type="match status" value="1"/>
</dbReference>
<accession>A0A0S4JEJ4</accession>
<evidence type="ECO:0000256" key="4">
    <source>
        <dbReference type="ARBA" id="ARBA00022729"/>
    </source>
</evidence>
<dbReference type="VEuPathDB" id="TriTrypDB:BSAL_16240"/>
<evidence type="ECO:0000256" key="3">
    <source>
        <dbReference type="ARBA" id="ARBA00022692"/>
    </source>
</evidence>
<reference evidence="11" key="1">
    <citation type="submission" date="2015-09" db="EMBL/GenBank/DDBJ databases">
        <authorList>
            <consortium name="Pathogen Informatics"/>
        </authorList>
    </citation>
    <scope>NUCLEOTIDE SEQUENCE [LARGE SCALE GENOMIC DNA]</scope>
    <source>
        <strain evidence="11">Lake Konstanz</strain>
    </source>
</reference>
<dbReference type="PANTHER" id="PTHR27000:SF642">
    <property type="entry name" value="INACTIVE LEUCINE-RICH REPEAT RECEPTOR KINASE XIAO-RELATED"/>
    <property type="match status" value="1"/>
</dbReference>
<name>A0A0S4JEJ4_BODSA</name>
<keyword evidence="7" id="KW-0472">Membrane</keyword>
<dbReference type="Proteomes" id="UP000051952">
    <property type="component" value="Unassembled WGS sequence"/>
</dbReference>
<protein>
    <submittedName>
        <fullName evidence="10">GP46-like surface antigen, putative</fullName>
    </submittedName>
</protein>
<proteinExistence type="predicted"/>
<keyword evidence="4" id="KW-0732">Signal</keyword>
<keyword evidence="3" id="KW-0812">Transmembrane</keyword>
<evidence type="ECO:0000256" key="1">
    <source>
        <dbReference type="ARBA" id="ARBA00004167"/>
    </source>
</evidence>
<comment type="subcellular location">
    <subcellularLocation>
        <location evidence="1">Membrane</location>
        <topology evidence="1">Single-pass membrane protein</topology>
    </subcellularLocation>
</comment>
<keyword evidence="5" id="KW-0677">Repeat</keyword>
<keyword evidence="2" id="KW-0433">Leucine-rich repeat</keyword>
<dbReference type="OrthoDB" id="676979at2759"/>
<evidence type="ECO:0000256" key="6">
    <source>
        <dbReference type="ARBA" id="ARBA00022989"/>
    </source>
</evidence>
<evidence type="ECO:0000313" key="10">
    <source>
        <dbReference type="EMBL" id="CUG88597.1"/>
    </source>
</evidence>
<evidence type="ECO:0000256" key="7">
    <source>
        <dbReference type="ARBA" id="ARBA00023136"/>
    </source>
</evidence>
<keyword evidence="8" id="KW-0675">Receptor</keyword>
<dbReference type="GO" id="GO:0016020">
    <property type="term" value="C:membrane"/>
    <property type="evidence" value="ECO:0007669"/>
    <property type="project" value="UniProtKB-SubCell"/>
</dbReference>
<dbReference type="Gene3D" id="3.80.10.10">
    <property type="entry name" value="Ribonuclease Inhibitor"/>
    <property type="match status" value="1"/>
</dbReference>
<dbReference type="InterPro" id="IPR001611">
    <property type="entry name" value="Leu-rich_rpt"/>
</dbReference>
<dbReference type="EMBL" id="CYKH01001658">
    <property type="protein sequence ID" value="CUG88597.1"/>
    <property type="molecule type" value="Genomic_DNA"/>
</dbReference>
<keyword evidence="9" id="KW-0325">Glycoprotein</keyword>
<keyword evidence="6" id="KW-1133">Transmembrane helix</keyword>
<dbReference type="InterPro" id="IPR032675">
    <property type="entry name" value="LRR_dom_sf"/>
</dbReference>
<sequence length="293" mass="31297">MRSLNDFRISGNSLSGVIPTAFGLLPSMAVFSISNNDFSGILPVFSSTALVEMQLTRLNQFVVHNNSLSDTLPASYSMWSGVAFISLHTNQLEGTIPAAWPSSVLNLSDFRVANNSLTGTVPAAFGKLSFLTSFSISSNAFSGMLPGFSSSSLILVDIQHNPQLDATLPPKLQAWTTCHTSIPCTDSLFPMQYCMPRNYDLFSDAAKNFATIAPYAYHCTNAPQTSLEPSEPITTPTPQPSVISAIASAGITTLDSEQQTHPTVRCLWCSAAGCVACVRSGLRLPRAGGVPHQ</sequence>
<gene>
    <name evidence="10" type="ORF">BSAL_16240</name>
</gene>
<evidence type="ECO:0000256" key="9">
    <source>
        <dbReference type="ARBA" id="ARBA00023180"/>
    </source>
</evidence>
<keyword evidence="11" id="KW-1185">Reference proteome</keyword>
<evidence type="ECO:0000256" key="2">
    <source>
        <dbReference type="ARBA" id="ARBA00022614"/>
    </source>
</evidence>
<organism evidence="10 11">
    <name type="scientific">Bodo saltans</name>
    <name type="common">Flagellated protozoan</name>
    <dbReference type="NCBI Taxonomy" id="75058"/>
    <lineage>
        <taxon>Eukaryota</taxon>
        <taxon>Discoba</taxon>
        <taxon>Euglenozoa</taxon>
        <taxon>Kinetoplastea</taxon>
        <taxon>Metakinetoplastina</taxon>
        <taxon>Eubodonida</taxon>
        <taxon>Bodonidae</taxon>
        <taxon>Bodo</taxon>
    </lineage>
</organism>
<evidence type="ECO:0000256" key="5">
    <source>
        <dbReference type="ARBA" id="ARBA00022737"/>
    </source>
</evidence>
<dbReference type="AlphaFoldDB" id="A0A0S4JEJ4"/>
<dbReference type="OMA" id="TIAPYAY"/>
<dbReference type="PANTHER" id="PTHR27000">
    <property type="entry name" value="LEUCINE-RICH REPEAT RECEPTOR-LIKE PROTEIN KINASE FAMILY PROTEIN-RELATED"/>
    <property type="match status" value="1"/>
</dbReference>
<dbReference type="Pfam" id="PF00560">
    <property type="entry name" value="LRR_1"/>
    <property type="match status" value="1"/>
</dbReference>
<evidence type="ECO:0000313" key="11">
    <source>
        <dbReference type="Proteomes" id="UP000051952"/>
    </source>
</evidence>
<evidence type="ECO:0000256" key="8">
    <source>
        <dbReference type="ARBA" id="ARBA00023170"/>
    </source>
</evidence>